<name>A0AAD0KGU5_9ACTN</name>
<dbReference type="RefSeq" id="WP_004023192.1">
    <property type="nucleotide sequence ID" value="NZ_CABEIC010000002.1"/>
</dbReference>
<evidence type="ECO:0000313" key="3">
    <source>
        <dbReference type="Proteomes" id="UP000247118"/>
    </source>
</evidence>
<feature type="domain" description="SnoaL-like" evidence="1">
    <location>
        <begin position="24"/>
        <end position="124"/>
    </location>
</feature>
<dbReference type="SUPFAM" id="SSF54427">
    <property type="entry name" value="NTF2-like"/>
    <property type="match status" value="1"/>
</dbReference>
<protein>
    <submittedName>
        <fullName evidence="2">Steroid delta-isomerase</fullName>
    </submittedName>
</protein>
<dbReference type="Proteomes" id="UP000247118">
    <property type="component" value="Chromosome"/>
</dbReference>
<dbReference type="Pfam" id="PF12680">
    <property type="entry name" value="SnoaL_2"/>
    <property type="match status" value="1"/>
</dbReference>
<sequence length="137" mass="14911">MTETTHTSPTDDRTVTRETALAAVNRYLDAIANATTPEQISDLYVENATVEDPVGSAPQRGKDAIAAFFAPLTQAKRETELLTFRHSGSSAAFHFVVRTHTPDGVVVIEPIDVMTFTADGLIVSVEAYWSPEDMRIG</sequence>
<dbReference type="EMBL" id="CP029604">
    <property type="protein sequence ID" value="AWO86562.1"/>
    <property type="molecule type" value="Genomic_DNA"/>
</dbReference>
<proteinExistence type="predicted"/>
<dbReference type="Gene3D" id="3.10.450.50">
    <property type="match status" value="1"/>
</dbReference>
<evidence type="ECO:0000313" key="2">
    <source>
        <dbReference type="EMBL" id="AWO86562.1"/>
    </source>
</evidence>
<organism evidence="2 3">
    <name type="scientific">Gordonia terrae</name>
    <dbReference type="NCBI Taxonomy" id="2055"/>
    <lineage>
        <taxon>Bacteria</taxon>
        <taxon>Bacillati</taxon>
        <taxon>Actinomycetota</taxon>
        <taxon>Actinomycetes</taxon>
        <taxon>Mycobacteriales</taxon>
        <taxon>Gordoniaceae</taxon>
        <taxon>Gordonia</taxon>
    </lineage>
</organism>
<evidence type="ECO:0000259" key="1">
    <source>
        <dbReference type="Pfam" id="PF12680"/>
    </source>
</evidence>
<gene>
    <name evidence="2" type="ORF">DLJ61_04920</name>
</gene>
<dbReference type="InterPro" id="IPR037401">
    <property type="entry name" value="SnoaL-like"/>
</dbReference>
<accession>A0AAD0KGU5</accession>
<dbReference type="AlphaFoldDB" id="A0AAD0KGU5"/>
<dbReference type="GeneID" id="32687080"/>
<reference evidence="2 3" key="1">
    <citation type="submission" date="2018-05" db="EMBL/GenBank/DDBJ databases">
        <title>Complete genome sequence of Gordonia terrae NRRL B-16283.</title>
        <authorList>
            <person name="Garlena R.A."/>
            <person name="Russell D.A."/>
            <person name="Hatfull G.F."/>
        </authorList>
    </citation>
    <scope>NUCLEOTIDE SEQUENCE [LARGE SCALE GENOMIC DNA]</scope>
    <source>
        <strain evidence="2 3">NRRL B-16283</strain>
    </source>
</reference>
<dbReference type="InterPro" id="IPR032710">
    <property type="entry name" value="NTF2-like_dom_sf"/>
</dbReference>